<organism evidence="2 3">
    <name type="scientific">Clitoria ternatea</name>
    <name type="common">Butterfly pea</name>
    <dbReference type="NCBI Taxonomy" id="43366"/>
    <lineage>
        <taxon>Eukaryota</taxon>
        <taxon>Viridiplantae</taxon>
        <taxon>Streptophyta</taxon>
        <taxon>Embryophyta</taxon>
        <taxon>Tracheophyta</taxon>
        <taxon>Spermatophyta</taxon>
        <taxon>Magnoliopsida</taxon>
        <taxon>eudicotyledons</taxon>
        <taxon>Gunneridae</taxon>
        <taxon>Pentapetalae</taxon>
        <taxon>rosids</taxon>
        <taxon>fabids</taxon>
        <taxon>Fabales</taxon>
        <taxon>Fabaceae</taxon>
        <taxon>Papilionoideae</taxon>
        <taxon>50 kb inversion clade</taxon>
        <taxon>NPAAA clade</taxon>
        <taxon>indigoferoid/millettioid clade</taxon>
        <taxon>Phaseoleae</taxon>
        <taxon>Clitoria</taxon>
    </lineage>
</organism>
<dbReference type="EMBL" id="JAYKXN010000002">
    <property type="protein sequence ID" value="KAK7309255.1"/>
    <property type="molecule type" value="Genomic_DNA"/>
</dbReference>
<feature type="region of interest" description="Disordered" evidence="1">
    <location>
        <begin position="60"/>
        <end position="79"/>
    </location>
</feature>
<dbReference type="Proteomes" id="UP001359559">
    <property type="component" value="Unassembled WGS sequence"/>
</dbReference>
<reference evidence="2 3" key="1">
    <citation type="submission" date="2024-01" db="EMBL/GenBank/DDBJ databases">
        <title>The genomes of 5 underutilized Papilionoideae crops provide insights into root nodulation and disease resistance.</title>
        <authorList>
            <person name="Yuan L."/>
        </authorList>
    </citation>
    <scope>NUCLEOTIDE SEQUENCE [LARGE SCALE GENOMIC DNA]</scope>
    <source>
        <strain evidence="2">LY-2023</strain>
        <tissue evidence="2">Leaf</tissue>
    </source>
</reference>
<name>A0AAN9K1J3_CLITE</name>
<evidence type="ECO:0000256" key="1">
    <source>
        <dbReference type="SAM" id="MobiDB-lite"/>
    </source>
</evidence>
<keyword evidence="3" id="KW-1185">Reference proteome</keyword>
<sequence>MIHPLTSEVISYQEFARFRQRYLVMYCPFKDFERKEEKSCTKRKITNWLNPIIKLKKKHMIKNKQEKARNSPNSSSLDSSAHFGNSLLRYLGCIGGNSNVYHHCPKSV</sequence>
<evidence type="ECO:0000313" key="3">
    <source>
        <dbReference type="Proteomes" id="UP001359559"/>
    </source>
</evidence>
<protein>
    <submittedName>
        <fullName evidence="2">Uncharacterized protein</fullName>
    </submittedName>
</protein>
<gene>
    <name evidence="2" type="ORF">RJT34_05827</name>
</gene>
<proteinExistence type="predicted"/>
<accession>A0AAN9K1J3</accession>
<comment type="caution">
    <text evidence="2">The sequence shown here is derived from an EMBL/GenBank/DDBJ whole genome shotgun (WGS) entry which is preliminary data.</text>
</comment>
<dbReference type="AlphaFoldDB" id="A0AAN9K1J3"/>
<evidence type="ECO:0000313" key="2">
    <source>
        <dbReference type="EMBL" id="KAK7309255.1"/>
    </source>
</evidence>